<dbReference type="EMBL" id="OU893342">
    <property type="protein sequence ID" value="CAG9784007.1"/>
    <property type="molecule type" value="Genomic_DNA"/>
</dbReference>
<dbReference type="GO" id="GO:0035556">
    <property type="term" value="P:intracellular signal transduction"/>
    <property type="evidence" value="ECO:0007669"/>
    <property type="project" value="TreeGrafter"/>
</dbReference>
<keyword evidence="2" id="KW-0723">Serine/threonine-protein kinase</keyword>
<dbReference type="AlphaFoldDB" id="A0A9N9QVE4"/>
<accession>A0A9N9QVE4</accession>
<keyword evidence="6" id="KW-0418">Kinase</keyword>
<feature type="region of interest" description="Disordered" evidence="11">
    <location>
        <begin position="315"/>
        <end position="340"/>
    </location>
</feature>
<dbReference type="Proteomes" id="UP001153714">
    <property type="component" value="Chromosome 11"/>
</dbReference>
<dbReference type="SUPFAM" id="SSF56112">
    <property type="entry name" value="Protein kinase-like (PK-like)"/>
    <property type="match status" value="1"/>
</dbReference>
<dbReference type="InterPro" id="IPR008271">
    <property type="entry name" value="Ser/Thr_kinase_AS"/>
</dbReference>
<dbReference type="SMART" id="SM00220">
    <property type="entry name" value="S_TKc"/>
    <property type="match status" value="1"/>
</dbReference>
<keyword evidence="3" id="KW-0597">Phosphoprotein</keyword>
<dbReference type="OrthoDB" id="74764at2759"/>
<dbReference type="Gene3D" id="3.30.200.20">
    <property type="entry name" value="Phosphorylase Kinase, domain 1"/>
    <property type="match status" value="1"/>
</dbReference>
<organism evidence="13 14">
    <name type="scientific">Diatraea saccharalis</name>
    <name type="common">sugarcane borer</name>
    <dbReference type="NCBI Taxonomy" id="40085"/>
    <lineage>
        <taxon>Eukaryota</taxon>
        <taxon>Metazoa</taxon>
        <taxon>Ecdysozoa</taxon>
        <taxon>Arthropoda</taxon>
        <taxon>Hexapoda</taxon>
        <taxon>Insecta</taxon>
        <taxon>Pterygota</taxon>
        <taxon>Neoptera</taxon>
        <taxon>Endopterygota</taxon>
        <taxon>Lepidoptera</taxon>
        <taxon>Glossata</taxon>
        <taxon>Ditrysia</taxon>
        <taxon>Pyraloidea</taxon>
        <taxon>Crambidae</taxon>
        <taxon>Crambinae</taxon>
        <taxon>Diatraea</taxon>
    </lineage>
</organism>
<evidence type="ECO:0000256" key="7">
    <source>
        <dbReference type="ARBA" id="ARBA00022840"/>
    </source>
</evidence>
<evidence type="ECO:0000313" key="13">
    <source>
        <dbReference type="EMBL" id="CAG9784007.1"/>
    </source>
</evidence>
<dbReference type="GO" id="GO:0043065">
    <property type="term" value="P:positive regulation of apoptotic process"/>
    <property type="evidence" value="ECO:0007669"/>
    <property type="project" value="TreeGrafter"/>
</dbReference>
<evidence type="ECO:0000256" key="4">
    <source>
        <dbReference type="ARBA" id="ARBA00022679"/>
    </source>
</evidence>
<evidence type="ECO:0000256" key="2">
    <source>
        <dbReference type="ARBA" id="ARBA00022527"/>
    </source>
</evidence>
<dbReference type="EC" id="2.7.11.1" evidence="1"/>
<dbReference type="FunFam" id="3.30.200.20:FF:000175">
    <property type="entry name" value="Serine/threonine-protein kinase 17B"/>
    <property type="match status" value="1"/>
</dbReference>
<feature type="region of interest" description="Disordered" evidence="11">
    <location>
        <begin position="380"/>
        <end position="482"/>
    </location>
</feature>
<evidence type="ECO:0000256" key="1">
    <source>
        <dbReference type="ARBA" id="ARBA00012513"/>
    </source>
</evidence>
<protein>
    <recommendedName>
        <fullName evidence="1">non-specific serine/threonine protein kinase</fullName>
        <ecNumber evidence="1">2.7.11.1</ecNumber>
    </recommendedName>
</protein>
<comment type="catalytic activity">
    <reaction evidence="8">
        <text>L-threonyl-[protein] + ATP = O-phospho-L-threonyl-[protein] + ADP + H(+)</text>
        <dbReference type="Rhea" id="RHEA:46608"/>
        <dbReference type="Rhea" id="RHEA-COMP:11060"/>
        <dbReference type="Rhea" id="RHEA-COMP:11605"/>
        <dbReference type="ChEBI" id="CHEBI:15378"/>
        <dbReference type="ChEBI" id="CHEBI:30013"/>
        <dbReference type="ChEBI" id="CHEBI:30616"/>
        <dbReference type="ChEBI" id="CHEBI:61977"/>
        <dbReference type="ChEBI" id="CHEBI:456216"/>
        <dbReference type="EC" id="2.7.11.1"/>
    </reaction>
</comment>
<name>A0A9N9QVE4_9NEOP</name>
<keyword evidence="5" id="KW-0547">Nucleotide-binding</keyword>
<comment type="catalytic activity">
    <reaction evidence="9">
        <text>L-seryl-[protein] + ATP = O-phospho-L-seryl-[protein] + ADP + H(+)</text>
        <dbReference type="Rhea" id="RHEA:17989"/>
        <dbReference type="Rhea" id="RHEA-COMP:9863"/>
        <dbReference type="Rhea" id="RHEA-COMP:11604"/>
        <dbReference type="ChEBI" id="CHEBI:15378"/>
        <dbReference type="ChEBI" id="CHEBI:29999"/>
        <dbReference type="ChEBI" id="CHEBI:30616"/>
        <dbReference type="ChEBI" id="CHEBI:83421"/>
        <dbReference type="ChEBI" id="CHEBI:456216"/>
        <dbReference type="EC" id="2.7.11.1"/>
    </reaction>
</comment>
<evidence type="ECO:0000256" key="5">
    <source>
        <dbReference type="ARBA" id="ARBA00022741"/>
    </source>
</evidence>
<keyword evidence="7" id="KW-0067">ATP-binding</keyword>
<feature type="compositionally biased region" description="Basic residues" evidence="11">
    <location>
        <begin position="459"/>
        <end position="471"/>
    </location>
</feature>
<reference evidence="13" key="2">
    <citation type="submission" date="2022-10" db="EMBL/GenBank/DDBJ databases">
        <authorList>
            <consortium name="ENA_rothamsted_submissions"/>
            <consortium name="culmorum"/>
            <person name="King R."/>
        </authorList>
    </citation>
    <scope>NUCLEOTIDE SEQUENCE</scope>
</reference>
<dbReference type="FunFam" id="1.10.510.10:FF:000571">
    <property type="entry name" value="Maternal embryonic leucine zipper kinase"/>
    <property type="match status" value="1"/>
</dbReference>
<evidence type="ECO:0000256" key="8">
    <source>
        <dbReference type="ARBA" id="ARBA00047899"/>
    </source>
</evidence>
<evidence type="ECO:0000313" key="14">
    <source>
        <dbReference type="Proteomes" id="UP001153714"/>
    </source>
</evidence>
<evidence type="ECO:0000256" key="11">
    <source>
        <dbReference type="SAM" id="MobiDB-lite"/>
    </source>
</evidence>
<feature type="domain" description="Protein kinase" evidence="12">
    <location>
        <begin position="41"/>
        <end position="297"/>
    </location>
</feature>
<gene>
    <name evidence="13" type="ORF">DIATSA_LOCUS2130</name>
</gene>
<dbReference type="InterPro" id="IPR000719">
    <property type="entry name" value="Prot_kinase_dom"/>
</dbReference>
<evidence type="ECO:0000256" key="3">
    <source>
        <dbReference type="ARBA" id="ARBA00022553"/>
    </source>
</evidence>
<reference evidence="13" key="1">
    <citation type="submission" date="2021-12" db="EMBL/GenBank/DDBJ databases">
        <authorList>
            <person name="King R."/>
        </authorList>
    </citation>
    <scope>NUCLEOTIDE SEQUENCE</scope>
</reference>
<feature type="compositionally biased region" description="Basic and acidic residues" evidence="11">
    <location>
        <begin position="389"/>
        <end position="413"/>
    </location>
</feature>
<dbReference type="Pfam" id="PF00069">
    <property type="entry name" value="Pkinase"/>
    <property type="match status" value="1"/>
</dbReference>
<dbReference type="Gene3D" id="1.10.510.10">
    <property type="entry name" value="Transferase(Phosphotransferase) domain 1"/>
    <property type="match status" value="1"/>
</dbReference>
<dbReference type="GO" id="GO:0005524">
    <property type="term" value="F:ATP binding"/>
    <property type="evidence" value="ECO:0007669"/>
    <property type="project" value="UniProtKB-KW"/>
</dbReference>
<proteinExistence type="inferred from homology"/>
<evidence type="ECO:0000256" key="9">
    <source>
        <dbReference type="ARBA" id="ARBA00048679"/>
    </source>
</evidence>
<evidence type="ECO:0000256" key="10">
    <source>
        <dbReference type="ARBA" id="ARBA00060827"/>
    </source>
</evidence>
<dbReference type="GO" id="GO:0005634">
    <property type="term" value="C:nucleus"/>
    <property type="evidence" value="ECO:0007669"/>
    <property type="project" value="TreeGrafter"/>
</dbReference>
<evidence type="ECO:0000256" key="6">
    <source>
        <dbReference type="ARBA" id="ARBA00022777"/>
    </source>
</evidence>
<dbReference type="PANTHER" id="PTHR24342">
    <property type="entry name" value="SERINE/THREONINE-PROTEIN KINASE 17"/>
    <property type="match status" value="1"/>
</dbReference>
<dbReference type="PROSITE" id="PS50011">
    <property type="entry name" value="PROTEIN_KINASE_DOM"/>
    <property type="match status" value="1"/>
</dbReference>
<dbReference type="PROSITE" id="PS00108">
    <property type="entry name" value="PROTEIN_KINASE_ST"/>
    <property type="match status" value="1"/>
</dbReference>
<comment type="similarity">
    <text evidence="10">Belongs to the protein kinase superfamily. CAMK Ser/Thr protein kinase family. DAP kinase subfamily.</text>
</comment>
<keyword evidence="4" id="KW-0808">Transferase</keyword>
<dbReference type="GO" id="GO:0004674">
    <property type="term" value="F:protein serine/threonine kinase activity"/>
    <property type="evidence" value="ECO:0007669"/>
    <property type="project" value="UniProtKB-KW"/>
</dbReference>
<keyword evidence="14" id="KW-1185">Reference proteome</keyword>
<dbReference type="PANTHER" id="PTHR24342:SF12">
    <property type="entry name" value="DEATH-ASSOCIATED PROTEIN KINASE RELATED"/>
    <property type="match status" value="1"/>
</dbReference>
<dbReference type="InterPro" id="IPR011009">
    <property type="entry name" value="Kinase-like_dom_sf"/>
</dbReference>
<evidence type="ECO:0000259" key="12">
    <source>
        <dbReference type="PROSITE" id="PS50011"/>
    </source>
</evidence>
<sequence>MSVLSGLSKADFKTASDGLLELPEERLRSIMRSEPITDVYHVEQTPFARGKFASVRKIRHLVSGEEYAAKFIRKRRRAADTTREILHEVAVLALCADCTRVVRLHEVYETRSEVAIVLELCAGGELQRLLDEEERLTEGGARRALRHALEGLAHLHARRVAHLDLKPQNLLLSAARDELLICDFGISRAIHSGAHVREILGTRDYVAPEILSYEPLSLAADIWSVGVLAYVLLSGYSPFAGDTKQETYLNIAQCQLSFPRDLFRGVSQRAIHFIRETLVVDPKGRLTVEECLEHPWLKDEADIPRAILGAGYHAASAPASDDDEHDDHHEHVNGVNGTVNGVNGTVNGINGTINGVNGTVNGVNGTVNGVNGTVNGVNGHNGCTSTNGTHDDKEAGSRDECEERDKPLKHARDLSPPCPGAPSTPKVSRKSHPHPPSVLALCKKFQPDYEKPATLPPHPHPHPHAHAHSPHMRPPADRAVLC</sequence>